<dbReference type="EMBL" id="BMCU01000008">
    <property type="protein sequence ID" value="GGG28642.1"/>
    <property type="molecule type" value="Genomic_DNA"/>
</dbReference>
<accession>A0A917LIY6</accession>
<evidence type="ECO:0000313" key="1">
    <source>
        <dbReference type="EMBL" id="GGG28642.1"/>
    </source>
</evidence>
<proteinExistence type="predicted"/>
<reference evidence="1" key="1">
    <citation type="journal article" date="2014" name="Int. J. Syst. Evol. Microbiol.">
        <title>Complete genome sequence of Corynebacterium casei LMG S-19264T (=DSM 44701T), isolated from a smear-ripened cheese.</title>
        <authorList>
            <consortium name="US DOE Joint Genome Institute (JGI-PGF)"/>
            <person name="Walter F."/>
            <person name="Albersmeier A."/>
            <person name="Kalinowski J."/>
            <person name="Ruckert C."/>
        </authorList>
    </citation>
    <scope>NUCLEOTIDE SEQUENCE</scope>
    <source>
        <strain evidence="1">CCM 7905</strain>
    </source>
</reference>
<comment type="caution">
    <text evidence="1">The sequence shown here is derived from an EMBL/GenBank/DDBJ whole genome shotgun (WGS) entry which is preliminary data.</text>
</comment>
<gene>
    <name evidence="1" type="ORF">GCM10007304_48130</name>
</gene>
<dbReference type="AlphaFoldDB" id="A0A917LIY6"/>
<name>A0A917LIY6_9NOCA</name>
<protein>
    <submittedName>
        <fullName evidence="1">Uncharacterized protein</fullName>
    </submittedName>
</protein>
<keyword evidence="2" id="KW-1185">Reference proteome</keyword>
<reference evidence="1" key="2">
    <citation type="submission" date="2020-09" db="EMBL/GenBank/DDBJ databases">
        <authorList>
            <person name="Sun Q."/>
            <person name="Sedlacek I."/>
        </authorList>
    </citation>
    <scope>NUCLEOTIDE SEQUENCE</scope>
    <source>
        <strain evidence="1">CCM 7905</strain>
    </source>
</reference>
<dbReference type="Proteomes" id="UP000654257">
    <property type="component" value="Unassembled WGS sequence"/>
</dbReference>
<organism evidence="1 2">
    <name type="scientific">Rhodococcoides trifolii</name>
    <dbReference type="NCBI Taxonomy" id="908250"/>
    <lineage>
        <taxon>Bacteria</taxon>
        <taxon>Bacillati</taxon>
        <taxon>Actinomycetota</taxon>
        <taxon>Actinomycetes</taxon>
        <taxon>Mycobacteriales</taxon>
        <taxon>Nocardiaceae</taxon>
        <taxon>Rhodococcoides</taxon>
    </lineage>
</organism>
<sequence>MVDGVEAGNFDTAEHTMRTHLRAVFDDVERIKAKSPQLFSNGSERPTRKVVSSWERGDAVNGEYPDQLRKDIAEFVSQHAR</sequence>
<evidence type="ECO:0000313" key="2">
    <source>
        <dbReference type="Proteomes" id="UP000654257"/>
    </source>
</evidence>